<name>A0A4P8XVJ2_9FIRM</name>
<organism evidence="1 2">
    <name type="scientific">Ruminococcus bovis</name>
    <dbReference type="NCBI Taxonomy" id="2564099"/>
    <lineage>
        <taxon>Bacteria</taxon>
        <taxon>Bacillati</taxon>
        <taxon>Bacillota</taxon>
        <taxon>Clostridia</taxon>
        <taxon>Eubacteriales</taxon>
        <taxon>Oscillospiraceae</taxon>
        <taxon>Ruminococcus</taxon>
    </lineage>
</organism>
<dbReference type="EMBL" id="CP039381">
    <property type="protein sequence ID" value="QCT06434.1"/>
    <property type="molecule type" value="Genomic_DNA"/>
</dbReference>
<dbReference type="OrthoDB" id="1776516at2"/>
<reference evidence="1 2" key="1">
    <citation type="submission" date="2019-04" db="EMBL/GenBank/DDBJ databases">
        <authorList>
            <person name="Embree M."/>
            <person name="Gaffney J.R."/>
        </authorList>
    </citation>
    <scope>NUCLEOTIDE SEQUENCE [LARGE SCALE GENOMIC DNA]</scope>
    <source>
        <strain evidence="1 2">JE7A12</strain>
    </source>
</reference>
<dbReference type="AlphaFoldDB" id="A0A4P8XVJ2"/>
<accession>A0A4P8XVJ2</accession>
<dbReference type="RefSeq" id="WP_138156510.1">
    <property type="nucleotide sequence ID" value="NZ_CP039381.1"/>
</dbReference>
<dbReference type="KEGG" id="ruj:E5Z56_03280"/>
<keyword evidence="2" id="KW-1185">Reference proteome</keyword>
<evidence type="ECO:0000313" key="2">
    <source>
        <dbReference type="Proteomes" id="UP000301475"/>
    </source>
</evidence>
<dbReference type="Proteomes" id="UP000301475">
    <property type="component" value="Chromosome"/>
</dbReference>
<proteinExistence type="predicted"/>
<evidence type="ECO:0000313" key="1">
    <source>
        <dbReference type="EMBL" id="QCT06434.1"/>
    </source>
</evidence>
<sequence length="213" mass="24187">MNEIEKRKQDAITMMNTEFIPNLKEDDLAEYKYKKYTLGDLAALGVAFEPVVSSIQNILHIGNGGSGLYFVNTMGKTMHKFNGENSYLGSLKALDGTVGGGQARINPLSCNPTMLFMSLAMLNVEQKLNTIQETQQEIFDYLKFNERAKLKGNINTLSDVMNNYKYNWNNEKYIANKHILVQDIRKDAEQSIILHRQQIVKIGKKAKVFIIKS</sequence>
<protein>
    <submittedName>
        <fullName evidence="1">Uncharacterized protein</fullName>
    </submittedName>
</protein>
<gene>
    <name evidence="1" type="ORF">E5Z56_03280</name>
</gene>